<comment type="caution">
    <text evidence="1">The sequence shown here is derived from an EMBL/GenBank/DDBJ whole genome shotgun (WGS) entry which is preliminary data.</text>
</comment>
<keyword evidence="2" id="KW-1185">Reference proteome</keyword>
<dbReference type="EMBL" id="JAAGRQ010000009">
    <property type="protein sequence ID" value="NDY55798.1"/>
    <property type="molecule type" value="Genomic_DNA"/>
</dbReference>
<dbReference type="AlphaFoldDB" id="A0A7K3NHY4"/>
<reference evidence="1 2" key="1">
    <citation type="submission" date="2020-02" db="EMBL/GenBank/DDBJ databases">
        <title>Comparative genomics of sulfur disproportionating microorganisms.</title>
        <authorList>
            <person name="Ward L.M."/>
            <person name="Bertran E."/>
            <person name="Johnston D.T."/>
        </authorList>
    </citation>
    <scope>NUCLEOTIDE SEQUENCE [LARGE SCALE GENOMIC DNA]</scope>
    <source>
        <strain evidence="1 2">DSM 3696</strain>
    </source>
</reference>
<protein>
    <submittedName>
        <fullName evidence="1">Transcriptional regulator</fullName>
    </submittedName>
</protein>
<dbReference type="RefSeq" id="WP_163300851.1">
    <property type="nucleotide sequence ID" value="NZ_JAAGRQ010000009.1"/>
</dbReference>
<evidence type="ECO:0000313" key="1">
    <source>
        <dbReference type="EMBL" id="NDY55798.1"/>
    </source>
</evidence>
<dbReference type="Proteomes" id="UP000469724">
    <property type="component" value="Unassembled WGS sequence"/>
</dbReference>
<accession>A0A7K3NHY4</accession>
<sequence length="108" mass="11623">MPLTHTFRMTVQDRAARDPAFRQAMLKEGVDALLAGDVPAGKAILRDYINAAVGFGPLAEATNIPAKSLMRMLGPRGNPRADNLFQIIRQLQTHEGIRLGVGEEASAG</sequence>
<proteinExistence type="predicted"/>
<gene>
    <name evidence="1" type="ORF">G3N56_03450</name>
</gene>
<organism evidence="1 2">
    <name type="scientific">Desulfolutivibrio sulfodismutans</name>
    <dbReference type="NCBI Taxonomy" id="63561"/>
    <lineage>
        <taxon>Bacteria</taxon>
        <taxon>Pseudomonadati</taxon>
        <taxon>Thermodesulfobacteriota</taxon>
        <taxon>Desulfovibrionia</taxon>
        <taxon>Desulfovibrionales</taxon>
        <taxon>Desulfovibrionaceae</taxon>
        <taxon>Desulfolutivibrio</taxon>
    </lineage>
</organism>
<evidence type="ECO:0000313" key="2">
    <source>
        <dbReference type="Proteomes" id="UP000469724"/>
    </source>
</evidence>
<name>A0A7K3NHY4_9BACT</name>